<sequence>MVPNYKAYNTKEKGVYVSVDSNYFKISDAKEVYRNSLDNKCKDDSILLEVTNEKLKKKIVVISIGVRDAEAIALALLHLCHSIKD</sequence>
<dbReference type="EMBL" id="JAFHKR010000039">
    <property type="protein sequence ID" value="MBN3556060.1"/>
    <property type="molecule type" value="Genomic_DNA"/>
</dbReference>
<proteinExistence type="predicted"/>
<evidence type="ECO:0000313" key="2">
    <source>
        <dbReference type="Proteomes" id="UP001296923"/>
    </source>
</evidence>
<protein>
    <submittedName>
        <fullName evidence="1">Uncharacterized protein</fullName>
    </submittedName>
</protein>
<organism evidence="1 2">
    <name type="scientific">Fictibacillus nanhaiensis</name>
    <dbReference type="NCBI Taxonomy" id="742169"/>
    <lineage>
        <taxon>Bacteria</taxon>
        <taxon>Bacillati</taxon>
        <taxon>Bacillota</taxon>
        <taxon>Bacilli</taxon>
        <taxon>Bacillales</taxon>
        <taxon>Fictibacillaceae</taxon>
        <taxon>Fictibacillus</taxon>
    </lineage>
</organism>
<name>A0ABS2ZVJ8_9BACL</name>
<reference evidence="1 2" key="1">
    <citation type="submission" date="2021-01" db="EMBL/GenBank/DDBJ databases">
        <title>Genome Sequencing of Type Strains.</title>
        <authorList>
            <person name="Lemaire J.F."/>
            <person name="Inderbitzin P."/>
            <person name="Collins S.B."/>
            <person name="Wespe N."/>
            <person name="Knight-Connoni V."/>
        </authorList>
    </citation>
    <scope>NUCLEOTIDE SEQUENCE [LARGE SCALE GENOMIC DNA]</scope>
    <source>
        <strain evidence="1 2">DSM 23009</strain>
    </source>
</reference>
<gene>
    <name evidence="1" type="ORF">JYA63_17405</name>
</gene>
<dbReference type="RefSeq" id="WP_205726804.1">
    <property type="nucleotide sequence ID" value="NZ_JAFHKR010000039.1"/>
</dbReference>
<keyword evidence="2" id="KW-1185">Reference proteome</keyword>
<dbReference type="Proteomes" id="UP001296923">
    <property type="component" value="Unassembled WGS sequence"/>
</dbReference>
<accession>A0ABS2ZVJ8</accession>
<evidence type="ECO:0000313" key="1">
    <source>
        <dbReference type="EMBL" id="MBN3556060.1"/>
    </source>
</evidence>
<comment type="caution">
    <text evidence="1">The sequence shown here is derived from an EMBL/GenBank/DDBJ whole genome shotgun (WGS) entry which is preliminary data.</text>
</comment>